<dbReference type="Pfam" id="PF00027">
    <property type="entry name" value="cNMP_binding"/>
    <property type="match status" value="1"/>
</dbReference>
<name>A0A2P8FS35_9BACT</name>
<feature type="domain" description="Cyclic nucleotide-binding" evidence="1">
    <location>
        <begin position="80"/>
        <end position="165"/>
    </location>
</feature>
<comment type="caution">
    <text evidence="2">The sequence shown here is derived from an EMBL/GenBank/DDBJ whole genome shotgun (WGS) entry which is preliminary data.</text>
</comment>
<dbReference type="RefSeq" id="WP_245901744.1">
    <property type="nucleotide sequence ID" value="NZ_PYGK01000015.1"/>
</dbReference>
<reference evidence="2 3" key="1">
    <citation type="submission" date="2018-03" db="EMBL/GenBank/DDBJ databases">
        <title>Genomic Encyclopedia of Archaeal and Bacterial Type Strains, Phase II (KMG-II): from individual species to whole genera.</title>
        <authorList>
            <person name="Goeker M."/>
        </authorList>
    </citation>
    <scope>NUCLEOTIDE SEQUENCE [LARGE SCALE GENOMIC DNA]</scope>
    <source>
        <strain evidence="2 3">DSM 18107</strain>
    </source>
</reference>
<dbReference type="EMBL" id="PYGK01000015">
    <property type="protein sequence ID" value="PSL24541.1"/>
    <property type="molecule type" value="Genomic_DNA"/>
</dbReference>
<sequence length="241" mass="27770">MNKATGKLRKLTGKVGRNCMKGGMPLLFFKMVAIFVSEETSLMSATPLSDLHQLILKHVLKRIHLSAQEQEHFCTFLTVRKLLPRQYLLQQGEICKYESYVCSGFLRSFYVDDNGDEHTLHFAMEDWWISDSSSFIPQTPSRINIIAQEATVVLQIDRQGIEQLFTDIPAFEKFWRILNQQAMISQDQRILNSISMTGAERYEALIKKYPTLEQRLPQKHIASFLGITPVFLSQIRKGGKR</sequence>
<protein>
    <submittedName>
        <fullName evidence="2">CRP-like cAMP-binding protein</fullName>
    </submittedName>
</protein>
<dbReference type="Proteomes" id="UP000240978">
    <property type="component" value="Unassembled WGS sequence"/>
</dbReference>
<dbReference type="SUPFAM" id="SSF51206">
    <property type="entry name" value="cAMP-binding domain-like"/>
    <property type="match status" value="1"/>
</dbReference>
<gene>
    <name evidence="2" type="ORF">CLV42_115128</name>
</gene>
<keyword evidence="3" id="KW-1185">Reference proteome</keyword>
<accession>A0A2P8FS35</accession>
<evidence type="ECO:0000313" key="3">
    <source>
        <dbReference type="Proteomes" id="UP000240978"/>
    </source>
</evidence>
<dbReference type="InterPro" id="IPR018490">
    <property type="entry name" value="cNMP-bd_dom_sf"/>
</dbReference>
<dbReference type="Gene3D" id="2.60.120.10">
    <property type="entry name" value="Jelly Rolls"/>
    <property type="match status" value="1"/>
</dbReference>
<evidence type="ECO:0000313" key="2">
    <source>
        <dbReference type="EMBL" id="PSL24541.1"/>
    </source>
</evidence>
<dbReference type="AlphaFoldDB" id="A0A2P8FS35"/>
<dbReference type="InterPro" id="IPR014710">
    <property type="entry name" value="RmlC-like_jellyroll"/>
</dbReference>
<organism evidence="2 3">
    <name type="scientific">Chitinophaga ginsengisoli</name>
    <dbReference type="NCBI Taxonomy" id="363837"/>
    <lineage>
        <taxon>Bacteria</taxon>
        <taxon>Pseudomonadati</taxon>
        <taxon>Bacteroidota</taxon>
        <taxon>Chitinophagia</taxon>
        <taxon>Chitinophagales</taxon>
        <taxon>Chitinophagaceae</taxon>
        <taxon>Chitinophaga</taxon>
    </lineage>
</organism>
<dbReference type="CDD" id="cd00038">
    <property type="entry name" value="CAP_ED"/>
    <property type="match status" value="1"/>
</dbReference>
<dbReference type="InterPro" id="IPR000595">
    <property type="entry name" value="cNMP-bd_dom"/>
</dbReference>
<proteinExistence type="predicted"/>
<evidence type="ECO:0000259" key="1">
    <source>
        <dbReference type="Pfam" id="PF00027"/>
    </source>
</evidence>